<dbReference type="AlphaFoldDB" id="A0A4R4W5C0"/>
<feature type="transmembrane region" description="Helical" evidence="2">
    <location>
        <begin position="124"/>
        <end position="147"/>
    </location>
</feature>
<reference evidence="3 4" key="1">
    <citation type="submission" date="2019-03" db="EMBL/GenBank/DDBJ databases">
        <title>Draft genome sequences of novel Actinobacteria.</title>
        <authorList>
            <person name="Sahin N."/>
            <person name="Ay H."/>
            <person name="Saygin H."/>
        </authorList>
    </citation>
    <scope>NUCLEOTIDE SEQUENCE [LARGE SCALE GENOMIC DNA]</scope>
    <source>
        <strain evidence="3 4">KC310</strain>
    </source>
</reference>
<dbReference type="EMBL" id="SMKO01000009">
    <property type="protein sequence ID" value="TDD11213.1"/>
    <property type="molecule type" value="Genomic_DNA"/>
</dbReference>
<evidence type="ECO:0000256" key="1">
    <source>
        <dbReference type="SAM" id="MobiDB-lite"/>
    </source>
</evidence>
<feature type="region of interest" description="Disordered" evidence="1">
    <location>
        <begin position="202"/>
        <end position="243"/>
    </location>
</feature>
<feature type="transmembrane region" description="Helical" evidence="2">
    <location>
        <begin position="38"/>
        <end position="61"/>
    </location>
</feature>
<keyword evidence="2" id="KW-1133">Transmembrane helix</keyword>
<feature type="transmembrane region" description="Helical" evidence="2">
    <location>
        <begin position="73"/>
        <end position="95"/>
    </location>
</feature>
<evidence type="ECO:0000256" key="2">
    <source>
        <dbReference type="SAM" id="Phobius"/>
    </source>
</evidence>
<proteinExistence type="predicted"/>
<dbReference type="RefSeq" id="WP_132592824.1">
    <property type="nucleotide sequence ID" value="NZ_SMKO01000009.1"/>
</dbReference>
<feature type="transmembrane region" description="Helical" evidence="2">
    <location>
        <begin position="154"/>
        <end position="171"/>
    </location>
</feature>
<feature type="compositionally biased region" description="Low complexity" evidence="1">
    <location>
        <begin position="202"/>
        <end position="218"/>
    </location>
</feature>
<dbReference type="Proteomes" id="UP000295258">
    <property type="component" value="Unassembled WGS sequence"/>
</dbReference>
<sequence length="243" mass="24142">MNPANRLAQASFTAGPAALLGGWLLMRPIDGDLVPGPWWTAAHVVWLAGFAMFGVMTLALRGVAGPVTGGRRAAVDVAVAAALLGVAANVVQLAIDLYAGFNAADEAAMRAVFEQVKGYPGVEVLVYSAGAQLFFAALVALAVILAALRRVTPVGAGVTVVGVAVMAVATFQTGRDSALVAVGMALIWLGVLLLGRGPSTGLSTGPSTGPSTGLGAPPAAGPGLGTGSARIAGPRASWAAPRP</sequence>
<protein>
    <recommendedName>
        <fullName evidence="5">DUF4386 family protein</fullName>
    </recommendedName>
</protein>
<feature type="transmembrane region" description="Helical" evidence="2">
    <location>
        <begin position="177"/>
        <end position="195"/>
    </location>
</feature>
<accession>A0A4R4W5C0</accession>
<evidence type="ECO:0000313" key="3">
    <source>
        <dbReference type="EMBL" id="TDD11213.1"/>
    </source>
</evidence>
<evidence type="ECO:0008006" key="5">
    <source>
        <dbReference type="Google" id="ProtNLM"/>
    </source>
</evidence>
<evidence type="ECO:0000313" key="4">
    <source>
        <dbReference type="Proteomes" id="UP000295258"/>
    </source>
</evidence>
<gene>
    <name evidence="3" type="ORF">E1292_05990</name>
</gene>
<keyword evidence="2" id="KW-0812">Transmembrane</keyword>
<comment type="caution">
    <text evidence="3">The sequence shown here is derived from an EMBL/GenBank/DDBJ whole genome shotgun (WGS) entry which is preliminary data.</text>
</comment>
<keyword evidence="2" id="KW-0472">Membrane</keyword>
<feature type="transmembrane region" description="Helical" evidence="2">
    <location>
        <begin position="7"/>
        <end position="26"/>
    </location>
</feature>
<organism evidence="3 4">
    <name type="scientific">Nonomuraea deserti</name>
    <dbReference type="NCBI Taxonomy" id="1848322"/>
    <lineage>
        <taxon>Bacteria</taxon>
        <taxon>Bacillati</taxon>
        <taxon>Actinomycetota</taxon>
        <taxon>Actinomycetes</taxon>
        <taxon>Streptosporangiales</taxon>
        <taxon>Streptosporangiaceae</taxon>
        <taxon>Nonomuraea</taxon>
    </lineage>
</organism>
<keyword evidence="4" id="KW-1185">Reference proteome</keyword>
<name>A0A4R4W5C0_9ACTN</name>